<organism evidence="4 5">
    <name type="scientific">Triparma columacea</name>
    <dbReference type="NCBI Taxonomy" id="722753"/>
    <lineage>
        <taxon>Eukaryota</taxon>
        <taxon>Sar</taxon>
        <taxon>Stramenopiles</taxon>
        <taxon>Ochrophyta</taxon>
        <taxon>Bolidophyceae</taxon>
        <taxon>Parmales</taxon>
        <taxon>Triparmaceae</taxon>
        <taxon>Triparma</taxon>
    </lineage>
</organism>
<feature type="region of interest" description="Disordered" evidence="2">
    <location>
        <begin position="44"/>
        <end position="69"/>
    </location>
</feature>
<evidence type="ECO:0000313" key="4">
    <source>
        <dbReference type="EMBL" id="GMI20135.1"/>
    </source>
</evidence>
<dbReference type="InterPro" id="IPR003961">
    <property type="entry name" value="FN3_dom"/>
</dbReference>
<dbReference type="InterPro" id="IPR011992">
    <property type="entry name" value="EF-hand-dom_pair"/>
</dbReference>
<dbReference type="CDD" id="cd00063">
    <property type="entry name" value="FN3"/>
    <property type="match status" value="1"/>
</dbReference>
<feature type="domain" description="EF-hand" evidence="3">
    <location>
        <begin position="350"/>
        <end position="385"/>
    </location>
</feature>
<dbReference type="SUPFAM" id="SSF47473">
    <property type="entry name" value="EF-hand"/>
    <property type="match status" value="1"/>
</dbReference>
<dbReference type="SUPFAM" id="SSF49265">
    <property type="entry name" value="Fibronectin type III"/>
    <property type="match status" value="1"/>
</dbReference>
<feature type="domain" description="EF-hand" evidence="3">
    <location>
        <begin position="407"/>
        <end position="442"/>
    </location>
</feature>
<feature type="compositionally biased region" description="Basic and acidic residues" evidence="2">
    <location>
        <begin position="581"/>
        <end position="596"/>
    </location>
</feature>
<dbReference type="InterPro" id="IPR018247">
    <property type="entry name" value="EF_Hand_1_Ca_BS"/>
</dbReference>
<feature type="region of interest" description="Disordered" evidence="2">
    <location>
        <begin position="568"/>
        <end position="599"/>
    </location>
</feature>
<evidence type="ECO:0000256" key="1">
    <source>
        <dbReference type="ARBA" id="ARBA00022837"/>
    </source>
</evidence>
<feature type="region of interest" description="Disordered" evidence="2">
    <location>
        <begin position="1347"/>
        <end position="1373"/>
    </location>
</feature>
<dbReference type="InterPro" id="IPR036116">
    <property type="entry name" value="FN3_sf"/>
</dbReference>
<proteinExistence type="predicted"/>
<dbReference type="EMBL" id="BRYA01000506">
    <property type="protein sequence ID" value="GMI20135.1"/>
    <property type="molecule type" value="Genomic_DNA"/>
</dbReference>
<dbReference type="PROSITE" id="PS00018">
    <property type="entry name" value="EF_HAND_1"/>
    <property type="match status" value="2"/>
</dbReference>
<name>A0A9W7FWH0_9STRA</name>
<dbReference type="Gene3D" id="2.60.40.10">
    <property type="entry name" value="Immunoglobulins"/>
    <property type="match status" value="1"/>
</dbReference>
<dbReference type="GO" id="GO:0005509">
    <property type="term" value="F:calcium ion binding"/>
    <property type="evidence" value="ECO:0007669"/>
    <property type="project" value="InterPro"/>
</dbReference>
<gene>
    <name evidence="4" type="ORF">TrCOL_g4982</name>
</gene>
<dbReference type="InterPro" id="IPR002048">
    <property type="entry name" value="EF_hand_dom"/>
</dbReference>
<comment type="caution">
    <text evidence="4">The sequence shown here is derived from an EMBL/GenBank/DDBJ whole genome shotgun (WGS) entry which is preliminary data.</text>
</comment>
<feature type="compositionally biased region" description="Gly residues" evidence="2">
    <location>
        <begin position="1348"/>
        <end position="1367"/>
    </location>
</feature>
<keyword evidence="1" id="KW-0106">Calcium</keyword>
<dbReference type="Proteomes" id="UP001165065">
    <property type="component" value="Unassembled WGS sequence"/>
</dbReference>
<dbReference type="PROSITE" id="PS50222">
    <property type="entry name" value="EF_HAND_2"/>
    <property type="match status" value="2"/>
</dbReference>
<protein>
    <recommendedName>
        <fullName evidence="3">EF-hand domain-containing protein</fullName>
    </recommendedName>
</protein>
<dbReference type="InterPro" id="IPR013783">
    <property type="entry name" value="Ig-like_fold"/>
</dbReference>
<dbReference type="Gene3D" id="1.10.238.10">
    <property type="entry name" value="EF-hand"/>
    <property type="match status" value="1"/>
</dbReference>
<dbReference type="SMART" id="SM00054">
    <property type="entry name" value="EFh"/>
    <property type="match status" value="3"/>
</dbReference>
<reference evidence="5" key="1">
    <citation type="journal article" date="2023" name="Commun. Biol.">
        <title>Genome analysis of Parmales, the sister group of diatoms, reveals the evolutionary specialization of diatoms from phago-mixotrophs to photoautotrophs.</title>
        <authorList>
            <person name="Ban H."/>
            <person name="Sato S."/>
            <person name="Yoshikawa S."/>
            <person name="Yamada K."/>
            <person name="Nakamura Y."/>
            <person name="Ichinomiya M."/>
            <person name="Sato N."/>
            <person name="Blanc-Mathieu R."/>
            <person name="Endo H."/>
            <person name="Kuwata A."/>
            <person name="Ogata H."/>
        </authorList>
    </citation>
    <scope>NUCLEOTIDE SEQUENCE [LARGE SCALE GENOMIC DNA]</scope>
</reference>
<accession>A0A9W7FWH0</accession>
<sequence>METVTPLSPAEMQRLVEIIISQATSHPGITDTKQLRASSLLGSRQSLTNQSSGPIPSSNSLTKESQNAPSLSKTALKTVLYQLRLEDIQKSVTDGLKDIVRNLEHCLISQDLTTDSFFDVVVERVKLGSYTNPKASKSFKLSQQEEGSIMQYLAMACPEPEYGTIHQVTIGSFLTCVRRASRTHHRMKLSENHKNTVVHFTKVLADHGTDIGGLFKYLDKDIKGGLDDDAELTDSQISVACAFIDGMGDGDGEVSLQELRQAFRAARTMVAQDDPDNRGKSKTERLAKAMKAVNITAEEFFNNVINKTNGGVPSAQEEEASIGQITLFKALSALSRTVAELSPDLEGFPFSDDDVLEIMEYLDPNKDGQVTLEEIEGGLRKVREGPSESESTSAAKLLKILESAMIEEGADLNMVFSRIDADNSGSVNTEELGEAIRGFHKRRLKRKQDAFMRSAERGKKRMDRARKTKSEVLESIEKWTKDHNIHSIDIDTRDIGVFMNFLDPFNDGEIKEEEINGFLEYMKGGARVDHEHEFRAARLLSRCAQAMFARRKAVWDLWDKGKIIEKEAKRDLPPDDGGQEGEEKKEEASPSRDGRNRNQSIHLASFDEEIDEFKIYDETLGVHYVVRAIGELVGEEINRGDKNKNAYRAGMRGGDYQKTGDKGSAKATQALKIDVSKHALGTAITNAMSASNEPVEIFTPSHIVATEMFFCQNPYDVKNLILGTKDWKASVAKEEFVYGFAIAKGETEEDRGGLIGLARKAENIMEANGWTCNTSLDACKKVLVKDAGKKEGSNRRGESKSGEEATHAEVLIKDWIDVFHESPDEQEGQQSATRHNLDVMKAYKLQRIASSGVKEDGAVGRMTRAGRSEGHEAIKKEILKGIRLGKTGIRVSVRRGVWDKASDVNFHVPAWKNVFTGEAKDMEVADVVEGLGEEGDWEGGGGGEEESSRLKLKLSCFTIRCELITVQGRAERMVVSSYTPYVPPPPTPVIDETGVDSAAVVIPMVDTASLRDSSGRDRVSVEIRVDIQKGREWREGKCRNLANTVSLLTGGGKRGFRTVKAMTYPGGLGQRNKIRCKITDLQPASWYHCRFRVKYKALDYDMTDEEKYINDEFERGEVLPGMKFGGKGSGVSGLSSCSTKPTVPTPPAVPHFILSTKERVLPMGGSKTKQGIRVVWDEARGNGYPIKTYVVQVKEWRDGGVAGEGRGYDGLGLEMGSGGMAAVRGLEAGWGVYKTVYQNQFRQYFVQPCSIGVTKLKFRVAAVNVLGMGPWGDEVLLAGSKYDDFFKSSSEDWGGFRGGRVSPKLMIEEEMEVLKEKVTGGDIRRRLEREQEGKVIAFGRKVSDDHGLFGGGKSRRGNGWGGMGGSPGRPATTLPSLRGNVDARTLQLVRNAEVIKEQETDFPVSLEAAMEAMRRVGGDVNVKKPKLMNPRMSPSPINYLTQVRREREEGMRPMTAPPRAMAGELTAKWEVEGMMEGRGGW</sequence>
<evidence type="ECO:0000256" key="2">
    <source>
        <dbReference type="SAM" id="MobiDB-lite"/>
    </source>
</evidence>
<keyword evidence="5" id="KW-1185">Reference proteome</keyword>
<evidence type="ECO:0000259" key="3">
    <source>
        <dbReference type="PROSITE" id="PS50222"/>
    </source>
</evidence>
<dbReference type="OrthoDB" id="195924at2759"/>
<evidence type="ECO:0000313" key="5">
    <source>
        <dbReference type="Proteomes" id="UP001165065"/>
    </source>
</evidence>
<dbReference type="Pfam" id="PF13202">
    <property type="entry name" value="EF-hand_5"/>
    <property type="match status" value="1"/>
</dbReference>